<dbReference type="InterPro" id="IPR001631">
    <property type="entry name" value="TopoI"/>
</dbReference>
<dbReference type="PROSITE" id="PS52038">
    <property type="entry name" value="TOPO_IB_2"/>
    <property type="match status" value="1"/>
</dbReference>
<keyword evidence="4" id="KW-0799">Topoisomerase</keyword>
<protein>
    <recommendedName>
        <fullName evidence="3">DNA topoisomerase</fullName>
        <ecNumber evidence="3">5.6.2.1</ecNumber>
    </recommendedName>
</protein>
<accession>A0A1Q8CC43</accession>
<evidence type="ECO:0000256" key="3">
    <source>
        <dbReference type="ARBA" id="ARBA00012891"/>
    </source>
</evidence>
<dbReference type="Gene3D" id="3.30.66.10">
    <property type="entry name" value="DNA topoisomerase I domain"/>
    <property type="match status" value="1"/>
</dbReference>
<evidence type="ECO:0000259" key="7">
    <source>
        <dbReference type="Pfam" id="PF01028"/>
    </source>
</evidence>
<evidence type="ECO:0000313" key="9">
    <source>
        <dbReference type="EMBL" id="OLF11906.1"/>
    </source>
</evidence>
<dbReference type="SUPFAM" id="SSF56349">
    <property type="entry name" value="DNA breaking-rejoining enzymes"/>
    <property type="match status" value="1"/>
</dbReference>
<dbReference type="GO" id="GO:0003677">
    <property type="term" value="F:DNA binding"/>
    <property type="evidence" value="ECO:0007669"/>
    <property type="project" value="UniProtKB-KW"/>
</dbReference>
<comment type="caution">
    <text evidence="9">The sequence shown here is derived from an EMBL/GenBank/DDBJ whole genome shotgun (WGS) entry which is preliminary data.</text>
</comment>
<keyword evidence="5" id="KW-0238">DNA-binding</keyword>
<dbReference type="Gene3D" id="1.10.132.120">
    <property type="match status" value="1"/>
</dbReference>
<dbReference type="GO" id="GO:0006265">
    <property type="term" value="P:DNA topological change"/>
    <property type="evidence" value="ECO:0007669"/>
    <property type="project" value="InterPro"/>
</dbReference>
<evidence type="ECO:0000259" key="8">
    <source>
        <dbReference type="Pfam" id="PF21338"/>
    </source>
</evidence>
<dbReference type="InterPro" id="IPR014711">
    <property type="entry name" value="TopoI_cat_a-hlx-sub_euk"/>
</dbReference>
<dbReference type="AlphaFoldDB" id="A0A1Q8CC43"/>
<dbReference type="SUPFAM" id="SSF55869">
    <property type="entry name" value="DNA topoisomerase I domain"/>
    <property type="match status" value="1"/>
</dbReference>
<evidence type="ECO:0000256" key="1">
    <source>
        <dbReference type="ARBA" id="ARBA00000213"/>
    </source>
</evidence>
<dbReference type="GO" id="GO:0003917">
    <property type="term" value="F:DNA topoisomerase type I (single strand cut, ATP-independent) activity"/>
    <property type="evidence" value="ECO:0007669"/>
    <property type="project" value="UniProtKB-EC"/>
</dbReference>
<evidence type="ECO:0000256" key="4">
    <source>
        <dbReference type="ARBA" id="ARBA00023029"/>
    </source>
</evidence>
<feature type="domain" description="DNA topoisomerase I catalytic core eukaryotic-type" evidence="7">
    <location>
        <begin position="80"/>
        <end position="285"/>
    </location>
</feature>
<evidence type="ECO:0000256" key="6">
    <source>
        <dbReference type="ARBA" id="ARBA00023235"/>
    </source>
</evidence>
<keyword evidence="6 9" id="KW-0413">Isomerase</keyword>
<evidence type="ECO:0000256" key="2">
    <source>
        <dbReference type="ARBA" id="ARBA00006645"/>
    </source>
</evidence>
<dbReference type="Pfam" id="PF01028">
    <property type="entry name" value="Topoisom_I"/>
    <property type="match status" value="1"/>
</dbReference>
<dbReference type="RefSeq" id="WP_075129049.1">
    <property type="nucleotide sequence ID" value="NZ_MSIE01000063.1"/>
</dbReference>
<dbReference type="InterPro" id="IPR011010">
    <property type="entry name" value="DNA_brk_join_enz"/>
</dbReference>
<dbReference type="Pfam" id="PF21338">
    <property type="entry name" value="Top1B_N_bact"/>
    <property type="match status" value="1"/>
</dbReference>
<dbReference type="Proteomes" id="UP000185596">
    <property type="component" value="Unassembled WGS sequence"/>
</dbReference>
<evidence type="ECO:0000313" key="10">
    <source>
        <dbReference type="Proteomes" id="UP000185596"/>
    </source>
</evidence>
<dbReference type="OrthoDB" id="9778962at2"/>
<reference evidence="9 10" key="1">
    <citation type="submission" date="2016-12" db="EMBL/GenBank/DDBJ databases">
        <title>The draft genome sequence of Actinophytocola sp. 11-183.</title>
        <authorList>
            <person name="Wang W."/>
            <person name="Yuan L."/>
        </authorList>
    </citation>
    <scope>NUCLEOTIDE SEQUENCE [LARGE SCALE GENOMIC DNA]</scope>
    <source>
        <strain evidence="9 10">11-183</strain>
    </source>
</reference>
<keyword evidence="10" id="KW-1185">Reference proteome</keyword>
<dbReference type="STRING" id="1912961.BU204_29470"/>
<dbReference type="EC" id="5.6.2.1" evidence="3"/>
<dbReference type="PRINTS" id="PR00416">
    <property type="entry name" value="EUTPISMRASEI"/>
</dbReference>
<sequence>MRLRRSNVWGKGIRRQRRGRGFSFTDHEGAPLDAEALERVRGLAIPPAWRDVWICPYPNGHIQAVGVDDAGRRQYLYHEAWRERRDEEKHRRVVELGRRLPDLRTRIDADLSRPGLGRDRVIAGALRMLDRGVFRTGGEEYANDNGTRGVATLLRGDVEVSKGVLNFNFTAKGGIERRLRIRDSELATLVTALRRGRADDDRLLSYKDRTGRHDVRAEDVNDQLRSIVGEEFTAKDLRTWHATVLAAVAFAGVEPPSSARGRRRVEAAVMKEVSEQLGNTPAVARRSYVDPRVVSAWERGQTLTGLPERLSGLADDELRLAVEKAVIRLLDE</sequence>
<comment type="similarity">
    <text evidence="2">Belongs to the type IB topoisomerase family.</text>
</comment>
<evidence type="ECO:0000256" key="5">
    <source>
        <dbReference type="ARBA" id="ARBA00023125"/>
    </source>
</evidence>
<dbReference type="InterPro" id="IPR049331">
    <property type="entry name" value="Top1B_N_bact"/>
</dbReference>
<proteinExistence type="inferred from homology"/>
<name>A0A1Q8CC43_9PSEU</name>
<organism evidence="9 10">
    <name type="scientific">Actinophytocola xanthii</name>
    <dbReference type="NCBI Taxonomy" id="1912961"/>
    <lineage>
        <taxon>Bacteria</taxon>
        <taxon>Bacillati</taxon>
        <taxon>Actinomycetota</taxon>
        <taxon>Actinomycetes</taxon>
        <taxon>Pseudonocardiales</taxon>
        <taxon>Pseudonocardiaceae</taxon>
    </lineage>
</organism>
<dbReference type="EMBL" id="MSIE01000063">
    <property type="protein sequence ID" value="OLF11906.1"/>
    <property type="molecule type" value="Genomic_DNA"/>
</dbReference>
<feature type="domain" description="DNA topoisomerase IB N-terminal" evidence="8">
    <location>
        <begin position="21"/>
        <end position="68"/>
    </location>
</feature>
<gene>
    <name evidence="9" type="ORF">BU204_29470</name>
</gene>
<dbReference type="InterPro" id="IPR035447">
    <property type="entry name" value="DNA_topo_I_N_sf"/>
</dbReference>
<comment type="catalytic activity">
    <reaction evidence="1">
        <text>ATP-independent breakage of single-stranded DNA, followed by passage and rejoining.</text>
        <dbReference type="EC" id="5.6.2.1"/>
    </reaction>
</comment>
<dbReference type="InterPro" id="IPR013500">
    <property type="entry name" value="TopoI_cat_euk"/>
</dbReference>
<dbReference type="Gene3D" id="3.90.15.10">
    <property type="entry name" value="Topoisomerase I, Chain A, domain 3"/>
    <property type="match status" value="1"/>
</dbReference>